<keyword evidence="5" id="KW-1185">Reference proteome</keyword>
<dbReference type="SUPFAM" id="SSF55729">
    <property type="entry name" value="Acyl-CoA N-acyltransferases (Nat)"/>
    <property type="match status" value="1"/>
</dbReference>
<organism evidence="4 5">
    <name type="scientific">Aequorivita echinoideorum</name>
    <dbReference type="NCBI Taxonomy" id="1549647"/>
    <lineage>
        <taxon>Bacteria</taxon>
        <taxon>Pseudomonadati</taxon>
        <taxon>Bacteroidota</taxon>
        <taxon>Flavobacteriia</taxon>
        <taxon>Flavobacteriales</taxon>
        <taxon>Flavobacteriaceae</taxon>
        <taxon>Aequorivita</taxon>
    </lineage>
</organism>
<dbReference type="PROSITE" id="PS51186">
    <property type="entry name" value="GNAT"/>
    <property type="match status" value="1"/>
</dbReference>
<evidence type="ECO:0000256" key="2">
    <source>
        <dbReference type="ARBA" id="ARBA00023315"/>
    </source>
</evidence>
<dbReference type="InterPro" id="IPR016181">
    <property type="entry name" value="Acyl_CoA_acyltransferase"/>
</dbReference>
<dbReference type="InterPro" id="IPR000182">
    <property type="entry name" value="GNAT_dom"/>
</dbReference>
<comment type="caution">
    <text evidence="4">The sequence shown here is derived from an EMBL/GenBank/DDBJ whole genome shotgun (WGS) entry which is preliminary data.</text>
</comment>
<evidence type="ECO:0000313" key="4">
    <source>
        <dbReference type="EMBL" id="MBT0607353.1"/>
    </source>
</evidence>
<evidence type="ECO:0000259" key="3">
    <source>
        <dbReference type="PROSITE" id="PS51186"/>
    </source>
</evidence>
<keyword evidence="1" id="KW-0808">Transferase</keyword>
<dbReference type="EMBL" id="JAHCTB010000002">
    <property type="protein sequence ID" value="MBT0607353.1"/>
    <property type="molecule type" value="Genomic_DNA"/>
</dbReference>
<reference evidence="4 5" key="1">
    <citation type="submission" date="2021-05" db="EMBL/GenBank/DDBJ databases">
        <title>Aequorivita echinoideorum JCM 30378 genome.</title>
        <authorList>
            <person name="Zhang H."/>
            <person name="Li C."/>
        </authorList>
    </citation>
    <scope>NUCLEOTIDE SEQUENCE [LARGE SCALE GENOMIC DNA]</scope>
    <source>
        <strain evidence="4 5">JCM30378</strain>
    </source>
</reference>
<dbReference type="Gene3D" id="3.40.630.30">
    <property type="match status" value="1"/>
</dbReference>
<sequence>MKNIELKRTHSTDRNFQLLVKKLDAELAERDGQDHAFYDQFNKIDTIKYVVVAFNENEKPVGCGAIKEIGNNAMEVKRMFVPTENRGRGIAGEILKELEIWAKELKFEKCLLETGLKQPEAISLYKKSGYKQIDNYGQYAGVENSICFEKILR</sequence>
<dbReference type="InterPro" id="IPR050832">
    <property type="entry name" value="Bact_Acetyltransf"/>
</dbReference>
<name>A0ABS5S300_9FLAO</name>
<accession>A0ABS5S300</accession>
<feature type="domain" description="N-acetyltransferase" evidence="3">
    <location>
        <begin position="2"/>
        <end position="153"/>
    </location>
</feature>
<proteinExistence type="predicted"/>
<dbReference type="PANTHER" id="PTHR43877">
    <property type="entry name" value="AMINOALKYLPHOSPHONATE N-ACETYLTRANSFERASE-RELATED-RELATED"/>
    <property type="match status" value="1"/>
</dbReference>
<keyword evidence="2" id="KW-0012">Acyltransferase</keyword>
<dbReference type="PANTHER" id="PTHR43877:SF2">
    <property type="entry name" value="AMINOALKYLPHOSPHONATE N-ACETYLTRANSFERASE-RELATED"/>
    <property type="match status" value="1"/>
</dbReference>
<dbReference type="Pfam" id="PF00583">
    <property type="entry name" value="Acetyltransf_1"/>
    <property type="match status" value="1"/>
</dbReference>
<gene>
    <name evidence="4" type="ORF">KIV10_04085</name>
</gene>
<dbReference type="RefSeq" id="WP_214112233.1">
    <property type="nucleotide sequence ID" value="NZ_JAHCTB010000002.1"/>
</dbReference>
<evidence type="ECO:0000313" key="5">
    <source>
        <dbReference type="Proteomes" id="UP001297092"/>
    </source>
</evidence>
<protein>
    <submittedName>
        <fullName evidence="4">GNAT family N-acetyltransferase</fullName>
    </submittedName>
</protein>
<dbReference type="CDD" id="cd04301">
    <property type="entry name" value="NAT_SF"/>
    <property type="match status" value="1"/>
</dbReference>
<evidence type="ECO:0000256" key="1">
    <source>
        <dbReference type="ARBA" id="ARBA00022679"/>
    </source>
</evidence>
<dbReference type="Proteomes" id="UP001297092">
    <property type="component" value="Unassembled WGS sequence"/>
</dbReference>